<feature type="compositionally biased region" description="Low complexity" evidence="1">
    <location>
        <begin position="178"/>
        <end position="192"/>
    </location>
</feature>
<feature type="non-terminal residue" evidence="2">
    <location>
        <position position="1"/>
    </location>
</feature>
<feature type="compositionally biased region" description="Polar residues" evidence="1">
    <location>
        <begin position="1"/>
        <end position="29"/>
    </location>
</feature>
<proteinExistence type="predicted"/>
<organism evidence="2 3">
    <name type="scientific">Halocaridina rubra</name>
    <name type="common">Hawaiian red shrimp</name>
    <dbReference type="NCBI Taxonomy" id="373956"/>
    <lineage>
        <taxon>Eukaryota</taxon>
        <taxon>Metazoa</taxon>
        <taxon>Ecdysozoa</taxon>
        <taxon>Arthropoda</taxon>
        <taxon>Crustacea</taxon>
        <taxon>Multicrustacea</taxon>
        <taxon>Malacostraca</taxon>
        <taxon>Eumalacostraca</taxon>
        <taxon>Eucarida</taxon>
        <taxon>Decapoda</taxon>
        <taxon>Pleocyemata</taxon>
        <taxon>Caridea</taxon>
        <taxon>Atyoidea</taxon>
        <taxon>Atyidae</taxon>
        <taxon>Halocaridina</taxon>
    </lineage>
</organism>
<dbReference type="EMBL" id="JAXCGZ010008368">
    <property type="protein sequence ID" value="KAK7077718.1"/>
    <property type="molecule type" value="Genomic_DNA"/>
</dbReference>
<name>A0AAN8XAU4_HALRR</name>
<sequence length="350" mass="38308">FSPSSPITHSRPTRQIATQIANDTSNTAFSPIPPITHSRPTRQTANDTDDTDSAPSPPVTHTFTRHARQSNDTENESFSPISPVTHTFTRPVRQINDTEEEGIPPSFPVTHTFTRPVRQINDTDDESFPPGIPVTHTFTRPVRQTNDTDEESFTPYFPIIHSSPTGQTANNTDNTAFPSHSSIISSRPTRSSQVLPFAHDTTFSDDNSKEDNSTEIISDDDNYGHLPNPHITGEFRPVRQALFSNETNSTATNPHRSFVSHGVGVLRKSKREAINETVSSPSLGGQYNPRPSRSGNDTSVVTTFSSNPYRPENAFPSLLAHSGASRPTRSNDDANSTVVPGHPVIHGPTV</sequence>
<comment type="caution">
    <text evidence="2">The sequence shown here is derived from an EMBL/GenBank/DDBJ whole genome shotgun (WGS) entry which is preliminary data.</text>
</comment>
<evidence type="ECO:0000313" key="3">
    <source>
        <dbReference type="Proteomes" id="UP001381693"/>
    </source>
</evidence>
<accession>A0AAN8XAU4</accession>
<reference evidence="2 3" key="1">
    <citation type="submission" date="2023-11" db="EMBL/GenBank/DDBJ databases">
        <title>Halocaridina rubra genome assembly.</title>
        <authorList>
            <person name="Smith C."/>
        </authorList>
    </citation>
    <scope>NUCLEOTIDE SEQUENCE [LARGE SCALE GENOMIC DNA]</scope>
    <source>
        <strain evidence="2">EP-1</strain>
        <tissue evidence="2">Whole</tissue>
    </source>
</reference>
<feature type="region of interest" description="Disordered" evidence="1">
    <location>
        <begin position="274"/>
        <end position="350"/>
    </location>
</feature>
<evidence type="ECO:0000256" key="1">
    <source>
        <dbReference type="SAM" id="MobiDB-lite"/>
    </source>
</evidence>
<feature type="compositionally biased region" description="Polar residues" evidence="1">
    <location>
        <begin position="163"/>
        <end position="177"/>
    </location>
</feature>
<feature type="region of interest" description="Disordered" evidence="1">
    <location>
        <begin position="1"/>
        <end position="90"/>
    </location>
</feature>
<feature type="compositionally biased region" description="Polar residues" evidence="1">
    <location>
        <begin position="70"/>
        <end position="88"/>
    </location>
</feature>
<feature type="compositionally biased region" description="Polar residues" evidence="1">
    <location>
        <begin position="276"/>
        <end position="308"/>
    </location>
</feature>
<gene>
    <name evidence="2" type="ORF">SK128_016476</name>
</gene>
<dbReference type="Proteomes" id="UP001381693">
    <property type="component" value="Unassembled WGS sequence"/>
</dbReference>
<feature type="region of interest" description="Disordered" evidence="1">
    <location>
        <begin position="163"/>
        <end position="232"/>
    </location>
</feature>
<dbReference type="AlphaFoldDB" id="A0AAN8XAU4"/>
<protein>
    <submittedName>
        <fullName evidence="2">Uncharacterized protein</fullName>
    </submittedName>
</protein>
<feature type="compositionally biased region" description="Polar residues" evidence="1">
    <location>
        <begin position="325"/>
        <end position="338"/>
    </location>
</feature>
<evidence type="ECO:0000313" key="2">
    <source>
        <dbReference type="EMBL" id="KAK7077718.1"/>
    </source>
</evidence>
<keyword evidence="3" id="KW-1185">Reference proteome</keyword>